<dbReference type="AlphaFoldDB" id="A0A8R7NY72"/>
<reference evidence="2" key="1">
    <citation type="journal article" date="2013" name="Nature">
        <title>Draft genome of the wheat A-genome progenitor Triticum urartu.</title>
        <authorList>
            <person name="Ling H.Q."/>
            <person name="Zhao S."/>
            <person name="Liu D."/>
            <person name="Wang J."/>
            <person name="Sun H."/>
            <person name="Zhang C."/>
            <person name="Fan H."/>
            <person name="Li D."/>
            <person name="Dong L."/>
            <person name="Tao Y."/>
            <person name="Gao C."/>
            <person name="Wu H."/>
            <person name="Li Y."/>
            <person name="Cui Y."/>
            <person name="Guo X."/>
            <person name="Zheng S."/>
            <person name="Wang B."/>
            <person name="Yu K."/>
            <person name="Liang Q."/>
            <person name="Yang W."/>
            <person name="Lou X."/>
            <person name="Chen J."/>
            <person name="Feng M."/>
            <person name="Jian J."/>
            <person name="Zhang X."/>
            <person name="Luo G."/>
            <person name="Jiang Y."/>
            <person name="Liu J."/>
            <person name="Wang Z."/>
            <person name="Sha Y."/>
            <person name="Zhang B."/>
            <person name="Wu H."/>
            <person name="Tang D."/>
            <person name="Shen Q."/>
            <person name="Xue P."/>
            <person name="Zou S."/>
            <person name="Wang X."/>
            <person name="Liu X."/>
            <person name="Wang F."/>
            <person name="Yang Y."/>
            <person name="An X."/>
            <person name="Dong Z."/>
            <person name="Zhang K."/>
            <person name="Zhang X."/>
            <person name="Luo M.C."/>
            <person name="Dvorak J."/>
            <person name="Tong Y."/>
            <person name="Wang J."/>
            <person name="Yang H."/>
            <person name="Li Z."/>
            <person name="Wang D."/>
            <person name="Zhang A."/>
            <person name="Wang J."/>
        </authorList>
    </citation>
    <scope>NUCLEOTIDE SEQUENCE</scope>
    <source>
        <strain evidence="2">cv. G1812</strain>
    </source>
</reference>
<dbReference type="Proteomes" id="UP000015106">
    <property type="component" value="Chromosome 1"/>
</dbReference>
<reference evidence="1" key="2">
    <citation type="submission" date="2018-03" db="EMBL/GenBank/DDBJ databases">
        <title>The Triticum urartu genome reveals the dynamic nature of wheat genome evolution.</title>
        <authorList>
            <person name="Ling H."/>
            <person name="Ma B."/>
            <person name="Shi X."/>
            <person name="Liu H."/>
            <person name="Dong L."/>
            <person name="Sun H."/>
            <person name="Cao Y."/>
            <person name="Gao Q."/>
            <person name="Zheng S."/>
            <person name="Li Y."/>
            <person name="Yu Y."/>
            <person name="Du H."/>
            <person name="Qi M."/>
            <person name="Li Y."/>
            <person name="Yu H."/>
            <person name="Cui Y."/>
            <person name="Wang N."/>
            <person name="Chen C."/>
            <person name="Wu H."/>
            <person name="Zhao Y."/>
            <person name="Zhang J."/>
            <person name="Li Y."/>
            <person name="Zhou W."/>
            <person name="Zhang B."/>
            <person name="Hu W."/>
            <person name="Eijk M."/>
            <person name="Tang J."/>
            <person name="Witsenboer H."/>
            <person name="Zhao S."/>
            <person name="Li Z."/>
            <person name="Zhang A."/>
            <person name="Wang D."/>
            <person name="Liang C."/>
        </authorList>
    </citation>
    <scope>NUCLEOTIDE SEQUENCE [LARGE SCALE GENOMIC DNA]</scope>
    <source>
        <strain evidence="1">cv. G1812</strain>
    </source>
</reference>
<evidence type="ECO:0000313" key="2">
    <source>
        <dbReference type="Proteomes" id="UP000015106"/>
    </source>
</evidence>
<dbReference type="EnsemblPlants" id="TuG1812G0100000350.01.T01">
    <property type="protein sequence ID" value="TuG1812G0100000350.01.T01"/>
    <property type="gene ID" value="TuG1812G0100000350.01"/>
</dbReference>
<keyword evidence="2" id="KW-1185">Reference proteome</keyword>
<proteinExistence type="predicted"/>
<dbReference type="Gramene" id="TuG1812G0100000350.01.T01">
    <property type="protein sequence ID" value="TuG1812G0100000350.01.T01"/>
    <property type="gene ID" value="TuG1812G0100000350.01"/>
</dbReference>
<reference evidence="1" key="3">
    <citation type="submission" date="2022-06" db="UniProtKB">
        <authorList>
            <consortium name="EnsemblPlants"/>
        </authorList>
    </citation>
    <scope>IDENTIFICATION</scope>
</reference>
<organism evidence="1 2">
    <name type="scientific">Triticum urartu</name>
    <name type="common">Red wild einkorn</name>
    <name type="synonym">Crithodium urartu</name>
    <dbReference type="NCBI Taxonomy" id="4572"/>
    <lineage>
        <taxon>Eukaryota</taxon>
        <taxon>Viridiplantae</taxon>
        <taxon>Streptophyta</taxon>
        <taxon>Embryophyta</taxon>
        <taxon>Tracheophyta</taxon>
        <taxon>Spermatophyta</taxon>
        <taxon>Magnoliopsida</taxon>
        <taxon>Liliopsida</taxon>
        <taxon>Poales</taxon>
        <taxon>Poaceae</taxon>
        <taxon>BOP clade</taxon>
        <taxon>Pooideae</taxon>
        <taxon>Triticodae</taxon>
        <taxon>Triticeae</taxon>
        <taxon>Triticinae</taxon>
        <taxon>Triticum</taxon>
    </lineage>
</organism>
<name>A0A8R7NY72_TRIUA</name>
<accession>A0A8R7NY72</accession>
<evidence type="ECO:0000313" key="1">
    <source>
        <dbReference type="EnsemblPlants" id="TuG1812G0100000350.01.T01"/>
    </source>
</evidence>
<sequence>INLWFHPTVVFPHLSLLAFLVTSSTRNTKRLLACPSTEIFQVNMVEVISSHPYYGPYKEASLQLLSRNMNT</sequence>
<protein>
    <submittedName>
        <fullName evidence="1">Uncharacterized protein</fullName>
    </submittedName>
</protein>